<gene>
    <name evidence="1" type="ORF">TCM_022407</name>
</gene>
<accession>A0A061F0Q4</accession>
<proteinExistence type="predicted"/>
<dbReference type="AlphaFoldDB" id="A0A061F0Q4"/>
<reference evidence="1 2" key="1">
    <citation type="journal article" date="2013" name="Genome Biol.">
        <title>The genome sequence of the most widely cultivated cacao type and its use to identify candidate genes regulating pod color.</title>
        <authorList>
            <person name="Motamayor J.C."/>
            <person name="Mockaitis K."/>
            <person name="Schmutz J."/>
            <person name="Haiminen N."/>
            <person name="Iii D.L."/>
            <person name="Cornejo O."/>
            <person name="Findley S.D."/>
            <person name="Zheng P."/>
            <person name="Utro F."/>
            <person name="Royaert S."/>
            <person name="Saski C."/>
            <person name="Jenkins J."/>
            <person name="Podicheti R."/>
            <person name="Zhao M."/>
            <person name="Scheffler B.E."/>
            <person name="Stack J.C."/>
            <person name="Feltus F.A."/>
            <person name="Mustiga G.M."/>
            <person name="Amores F."/>
            <person name="Phillips W."/>
            <person name="Marelli J.P."/>
            <person name="May G.D."/>
            <person name="Shapiro H."/>
            <person name="Ma J."/>
            <person name="Bustamante C.D."/>
            <person name="Schnell R.J."/>
            <person name="Main D."/>
            <person name="Gilbert D."/>
            <person name="Parida L."/>
            <person name="Kuhn D.N."/>
        </authorList>
    </citation>
    <scope>NUCLEOTIDE SEQUENCE [LARGE SCALE GENOMIC DNA]</scope>
    <source>
        <strain evidence="2">cv. Matina 1-6</strain>
    </source>
</reference>
<evidence type="ECO:0008006" key="3">
    <source>
        <dbReference type="Google" id="ProtNLM"/>
    </source>
</evidence>
<dbReference type="InParanoid" id="A0A061F0Q4"/>
<dbReference type="Gramene" id="EOY08089">
    <property type="protein sequence ID" value="EOY08089"/>
    <property type="gene ID" value="TCM_022407"/>
</dbReference>
<evidence type="ECO:0000313" key="1">
    <source>
        <dbReference type="EMBL" id="EOY08089.1"/>
    </source>
</evidence>
<evidence type="ECO:0000313" key="2">
    <source>
        <dbReference type="Proteomes" id="UP000026915"/>
    </source>
</evidence>
<dbReference type="Proteomes" id="UP000026915">
    <property type="component" value="Chromosome 5"/>
</dbReference>
<keyword evidence="2" id="KW-1185">Reference proteome</keyword>
<name>A0A061F0Q4_THECC</name>
<organism evidence="1 2">
    <name type="scientific">Theobroma cacao</name>
    <name type="common">Cacao</name>
    <name type="synonym">Cocoa</name>
    <dbReference type="NCBI Taxonomy" id="3641"/>
    <lineage>
        <taxon>Eukaryota</taxon>
        <taxon>Viridiplantae</taxon>
        <taxon>Streptophyta</taxon>
        <taxon>Embryophyta</taxon>
        <taxon>Tracheophyta</taxon>
        <taxon>Spermatophyta</taxon>
        <taxon>Magnoliopsida</taxon>
        <taxon>eudicotyledons</taxon>
        <taxon>Gunneridae</taxon>
        <taxon>Pentapetalae</taxon>
        <taxon>rosids</taxon>
        <taxon>malvids</taxon>
        <taxon>Malvales</taxon>
        <taxon>Malvaceae</taxon>
        <taxon>Byttnerioideae</taxon>
        <taxon>Theobroma</taxon>
    </lineage>
</organism>
<sequence>MDRSLGSSAACCKCGARVEDMSHAFRDCRPTKLFLLQCSTSIIEEAFFYMSSKDWVLDNIFNTLNNISNAVTYENLPWNLFFIHALWFLWYWRNLRKFDHNFRWPSN</sequence>
<dbReference type="EMBL" id="CM001883">
    <property type="protein sequence ID" value="EOY08089.1"/>
    <property type="molecule type" value="Genomic_DNA"/>
</dbReference>
<dbReference type="HOGENOM" id="CLU_2214766_0_0_1"/>
<protein>
    <recommendedName>
        <fullName evidence="3">Reverse transcriptase zinc-binding domain-containing protein</fullName>
    </recommendedName>
</protein>